<comment type="caution">
    <text evidence="5">The sequence shown here is derived from an EMBL/GenBank/DDBJ whole genome shotgun (WGS) entry which is preliminary data.</text>
</comment>
<dbReference type="Gene3D" id="3.30.70.330">
    <property type="match status" value="3"/>
</dbReference>
<feature type="domain" description="RRM" evidence="4">
    <location>
        <begin position="540"/>
        <end position="615"/>
    </location>
</feature>
<evidence type="ECO:0000256" key="3">
    <source>
        <dbReference type="SAM" id="MobiDB-lite"/>
    </source>
</evidence>
<keyword evidence="1 2" id="KW-0694">RNA-binding</keyword>
<dbReference type="GO" id="GO:1990904">
    <property type="term" value="C:ribonucleoprotein complex"/>
    <property type="evidence" value="ECO:0007669"/>
    <property type="project" value="TreeGrafter"/>
</dbReference>
<evidence type="ECO:0000256" key="2">
    <source>
        <dbReference type="PROSITE-ProRule" id="PRU00176"/>
    </source>
</evidence>
<dbReference type="Pfam" id="PF00076">
    <property type="entry name" value="RRM_1"/>
    <property type="match status" value="3"/>
</dbReference>
<feature type="compositionally biased region" description="Basic and acidic residues" evidence="3">
    <location>
        <begin position="39"/>
        <end position="49"/>
    </location>
</feature>
<dbReference type="GO" id="GO:0003729">
    <property type="term" value="F:mRNA binding"/>
    <property type="evidence" value="ECO:0007669"/>
    <property type="project" value="TreeGrafter"/>
</dbReference>
<dbReference type="PANTHER" id="PTHR23003:SF3">
    <property type="entry name" value="FI21236P1-RELATED"/>
    <property type="match status" value="1"/>
</dbReference>
<dbReference type="SMART" id="SM00360">
    <property type="entry name" value="RRM"/>
    <property type="match status" value="3"/>
</dbReference>
<dbReference type="PANTHER" id="PTHR23003">
    <property type="entry name" value="RNA RECOGNITION MOTIF RRM DOMAIN CONTAINING PROTEIN"/>
    <property type="match status" value="1"/>
</dbReference>
<proteinExistence type="predicted"/>
<dbReference type="Proteomes" id="UP001208570">
    <property type="component" value="Unassembled WGS sequence"/>
</dbReference>
<sequence length="615" mass="65363">MVPELFLCGSILAHAHTKVWLSGSFVLDFKMFEQNSGHDNNRSPNERSRSRSPVRSRSPTQREWKRVRRDSSGGGGGGGDRNRSQRRDDNVKVRLYVSNIPYEVRWQDLKDIFKQQLGPDGITYVEMYDGPDGKPCGAGVVEVRGRHLAEKAVETMHRFEYKGRQIVVREEREKDRIRHMKQDTGGGDMGGPGLMGNMNQRMMGNVGGGTMGGSSGANITVGNLNLNLSLLNQLGIDPGSITDQVFVANLDYKVTPRKLKDIFRMAGVIVSAEIKMDKEGKSRGMGVIKFDHPLEAVQAISMFNGQMLYERCMSVRMDKMPDTSSYLPQSIPSKFPQGLKGCGMGLGVNGAPLQDIGRIANCLSISTLTNIVSGTGSNSGMGVNNSMGMGMGMVGGMGNNNMEMGGNMGGNMMGGGGMGGMGGNMGGGMGSMGGMGNSNMGGMGGGMGNNMGSNTMGGMGTGMGGAGMGGNLGGGMGGMAMSGNAGMGGLGMGSSMGMMNQLGGMSDSRSMGMNQLGGMNDSFGQMMNRGGGRGRSIDTNSIVVRNLPFSYTWQNLKEKFQDCGEVRFTEIKMENGKSKGWGTVRFTSSEDARRAVNLMNGARIEGRMIDVSLDK</sequence>
<dbReference type="InterPro" id="IPR050374">
    <property type="entry name" value="RRT5_SRSF_SR"/>
</dbReference>
<keyword evidence="6" id="KW-1185">Reference proteome</keyword>
<feature type="region of interest" description="Disordered" evidence="3">
    <location>
        <begin position="35"/>
        <end position="87"/>
    </location>
</feature>
<dbReference type="GO" id="GO:0005634">
    <property type="term" value="C:nucleus"/>
    <property type="evidence" value="ECO:0007669"/>
    <property type="project" value="TreeGrafter"/>
</dbReference>
<organism evidence="5 6">
    <name type="scientific">Paralvinella palmiformis</name>
    <dbReference type="NCBI Taxonomy" id="53620"/>
    <lineage>
        <taxon>Eukaryota</taxon>
        <taxon>Metazoa</taxon>
        <taxon>Spiralia</taxon>
        <taxon>Lophotrochozoa</taxon>
        <taxon>Annelida</taxon>
        <taxon>Polychaeta</taxon>
        <taxon>Sedentaria</taxon>
        <taxon>Canalipalpata</taxon>
        <taxon>Terebellida</taxon>
        <taxon>Terebelliformia</taxon>
        <taxon>Alvinellidae</taxon>
        <taxon>Paralvinella</taxon>
    </lineage>
</organism>
<feature type="domain" description="RRM" evidence="4">
    <location>
        <begin position="93"/>
        <end position="173"/>
    </location>
</feature>
<dbReference type="AlphaFoldDB" id="A0AAD9JZG9"/>
<dbReference type="InterPro" id="IPR012677">
    <property type="entry name" value="Nucleotide-bd_a/b_plait_sf"/>
</dbReference>
<dbReference type="GO" id="GO:0005737">
    <property type="term" value="C:cytoplasm"/>
    <property type="evidence" value="ECO:0007669"/>
    <property type="project" value="TreeGrafter"/>
</dbReference>
<dbReference type="SUPFAM" id="SSF54928">
    <property type="entry name" value="RNA-binding domain, RBD"/>
    <property type="match status" value="3"/>
</dbReference>
<name>A0AAD9JZG9_9ANNE</name>
<evidence type="ECO:0000313" key="5">
    <source>
        <dbReference type="EMBL" id="KAK2162102.1"/>
    </source>
</evidence>
<dbReference type="EMBL" id="JAODUP010000104">
    <property type="protein sequence ID" value="KAK2162102.1"/>
    <property type="molecule type" value="Genomic_DNA"/>
</dbReference>
<evidence type="ECO:0000259" key="4">
    <source>
        <dbReference type="PROSITE" id="PS50102"/>
    </source>
</evidence>
<feature type="domain" description="RRM" evidence="4">
    <location>
        <begin position="243"/>
        <end position="320"/>
    </location>
</feature>
<accession>A0AAD9JZG9</accession>
<evidence type="ECO:0000256" key="1">
    <source>
        <dbReference type="ARBA" id="ARBA00022884"/>
    </source>
</evidence>
<dbReference type="FunFam" id="3.30.70.330:FF:000034">
    <property type="entry name" value="heterogeneous nuclear ribonucleoprotein M isoform X1"/>
    <property type="match status" value="2"/>
</dbReference>
<dbReference type="InterPro" id="IPR035979">
    <property type="entry name" value="RBD_domain_sf"/>
</dbReference>
<reference evidence="5" key="1">
    <citation type="journal article" date="2023" name="Mol. Biol. Evol.">
        <title>Third-Generation Sequencing Reveals the Adaptive Role of the Epigenome in Three Deep-Sea Polychaetes.</title>
        <authorList>
            <person name="Perez M."/>
            <person name="Aroh O."/>
            <person name="Sun Y."/>
            <person name="Lan Y."/>
            <person name="Juniper S.K."/>
            <person name="Young C.R."/>
            <person name="Angers B."/>
            <person name="Qian P.Y."/>
        </authorList>
    </citation>
    <scope>NUCLEOTIDE SEQUENCE</scope>
    <source>
        <strain evidence="5">P08H-3</strain>
    </source>
</reference>
<evidence type="ECO:0000313" key="6">
    <source>
        <dbReference type="Proteomes" id="UP001208570"/>
    </source>
</evidence>
<gene>
    <name evidence="5" type="ORF">LSH36_104g05057</name>
</gene>
<protein>
    <recommendedName>
        <fullName evidence="4">RRM domain-containing protein</fullName>
    </recommendedName>
</protein>
<dbReference type="PROSITE" id="PS50102">
    <property type="entry name" value="RRM"/>
    <property type="match status" value="3"/>
</dbReference>
<dbReference type="InterPro" id="IPR000504">
    <property type="entry name" value="RRM_dom"/>
</dbReference>